<dbReference type="Pfam" id="PF13367">
    <property type="entry name" value="PrsW-protease"/>
    <property type="match status" value="1"/>
</dbReference>
<evidence type="ECO:0008006" key="4">
    <source>
        <dbReference type="Google" id="ProtNLM"/>
    </source>
</evidence>
<organism evidence="2 3">
    <name type="scientific">Candidatus Roizmanbacteria bacterium RIFCSPLOWO2_02_FULL_43_10</name>
    <dbReference type="NCBI Taxonomy" id="1802078"/>
    <lineage>
        <taxon>Bacteria</taxon>
        <taxon>Candidatus Roizmaniibacteriota</taxon>
    </lineage>
</organism>
<dbReference type="GO" id="GO:0008233">
    <property type="term" value="F:peptidase activity"/>
    <property type="evidence" value="ECO:0007669"/>
    <property type="project" value="InterPro"/>
</dbReference>
<evidence type="ECO:0000256" key="1">
    <source>
        <dbReference type="SAM" id="Phobius"/>
    </source>
</evidence>
<reference evidence="2 3" key="1">
    <citation type="journal article" date="2016" name="Nat. Commun.">
        <title>Thousands of microbial genomes shed light on interconnected biogeochemical processes in an aquifer system.</title>
        <authorList>
            <person name="Anantharaman K."/>
            <person name="Brown C.T."/>
            <person name="Hug L.A."/>
            <person name="Sharon I."/>
            <person name="Castelle C.J."/>
            <person name="Probst A.J."/>
            <person name="Thomas B.C."/>
            <person name="Singh A."/>
            <person name="Wilkins M.J."/>
            <person name="Karaoz U."/>
            <person name="Brodie E.L."/>
            <person name="Williams K.H."/>
            <person name="Hubbard S.S."/>
            <person name="Banfield J.F."/>
        </authorList>
    </citation>
    <scope>NUCLEOTIDE SEQUENCE [LARGE SCALE GENOMIC DNA]</scope>
</reference>
<protein>
    <recommendedName>
        <fullName evidence="4">PrsW family intramembrane metalloprotease</fullName>
    </recommendedName>
</protein>
<feature type="transmembrane region" description="Helical" evidence="1">
    <location>
        <begin position="67"/>
        <end position="90"/>
    </location>
</feature>
<feature type="transmembrane region" description="Helical" evidence="1">
    <location>
        <begin position="111"/>
        <end position="129"/>
    </location>
</feature>
<dbReference type="EMBL" id="MGBC01000052">
    <property type="protein sequence ID" value="OGK59069.1"/>
    <property type="molecule type" value="Genomic_DNA"/>
</dbReference>
<comment type="caution">
    <text evidence="2">The sequence shown here is derived from an EMBL/GenBank/DDBJ whole genome shotgun (WGS) entry which is preliminary data.</text>
</comment>
<keyword evidence="1" id="KW-0812">Transmembrane</keyword>
<dbReference type="Proteomes" id="UP000176269">
    <property type="component" value="Unassembled WGS sequence"/>
</dbReference>
<name>A0A1F7JTY3_9BACT</name>
<gene>
    <name evidence="2" type="ORF">A3I56_01790</name>
</gene>
<proteinExistence type="predicted"/>
<accession>A0A1F7JTY3</accession>
<sequence>MSVVAPLIAAALPFVVWPLELLLPSPAVVEELAKAATIFFFNRSVPRFNPLRTALVMGVMFALSESVMYMFNIISVGNLSTLFLRLLITIPLHTSTSFLIAKNVFASKKQACLGILGAIALHAVFNWIIRSYSAALPF</sequence>
<keyword evidence="1" id="KW-1133">Transmembrane helix</keyword>
<evidence type="ECO:0000313" key="3">
    <source>
        <dbReference type="Proteomes" id="UP000176269"/>
    </source>
</evidence>
<keyword evidence="1" id="KW-0472">Membrane</keyword>
<dbReference type="InterPro" id="IPR026898">
    <property type="entry name" value="PrsW"/>
</dbReference>
<evidence type="ECO:0000313" key="2">
    <source>
        <dbReference type="EMBL" id="OGK59069.1"/>
    </source>
</evidence>
<dbReference type="AlphaFoldDB" id="A0A1F7JTY3"/>